<sequence length="227" mass="26516">MLDNIYIRKNQEVDPGATNNMKTTAYIEDGVEKIALTCRTPENSCTEFLPAAVSSAIYWYPLYMYLDYSFLTNYSTLALKIDPLAPKKVANSFKSLKEGAPIFLKELYNPVTDESKFTLMGEYNYAACDTMEKLGFHTWLNPSFSMEDIKFNEGLISQFWETKYLKYRQDKGISMYEPMNSLMRNEVLYGLSEEDNRMLPVFGTVYRMDFYKEKVLKERERLLHVPK</sequence>
<reference evidence="1 2" key="1">
    <citation type="submission" date="2019-02" db="EMBL/GenBank/DDBJ databases">
        <title>Isolation of virulent Lactobacillus brevis phages.</title>
        <authorList>
            <person name="Feyereisen M."/>
            <person name="Mahony J."/>
            <person name="O'Sullivan T."/>
            <person name="van Sinderen D."/>
        </authorList>
    </citation>
    <scope>NUCLEOTIDE SEQUENCE [LARGE SCALE GENOMIC DNA]</scope>
</reference>
<protein>
    <submittedName>
        <fullName evidence="1">Uncharacterized protein</fullName>
    </submittedName>
</protein>
<evidence type="ECO:0000313" key="1">
    <source>
        <dbReference type="EMBL" id="QBJ03624.1"/>
    </source>
</evidence>
<keyword evidence="2" id="KW-1185">Reference proteome</keyword>
<dbReference type="EMBL" id="MK504444">
    <property type="protein sequence ID" value="QBJ03624.1"/>
    <property type="molecule type" value="Genomic_DNA"/>
</dbReference>
<gene>
    <name evidence="1" type="ORF">UCC3521_0086</name>
</gene>
<organism evidence="1 2">
    <name type="scientific">Lactobacillus phage 3-521</name>
    <dbReference type="NCBI Taxonomy" id="2510943"/>
    <lineage>
        <taxon>Viruses</taxon>
        <taxon>Duplodnaviria</taxon>
        <taxon>Heunggongvirae</taxon>
        <taxon>Uroviricota</taxon>
        <taxon>Caudoviricetes</taxon>
        <taxon>Herelleviridae</taxon>
        <taxon>Watanabevirus</taxon>
        <taxon>Watanabevirus wv3521</taxon>
    </lineage>
</organism>
<accession>A0A4Y5FHV9</accession>
<proteinExistence type="predicted"/>
<name>A0A4Y5FHV9_9CAUD</name>
<dbReference type="Proteomes" id="UP000309991">
    <property type="component" value="Segment"/>
</dbReference>
<evidence type="ECO:0000313" key="2">
    <source>
        <dbReference type="Proteomes" id="UP000309991"/>
    </source>
</evidence>